<dbReference type="RefSeq" id="WP_138210300.1">
    <property type="nucleotide sequence ID" value="NZ_CBCRUQ010000005.1"/>
</dbReference>
<dbReference type="NCBIfam" id="TIGR00277">
    <property type="entry name" value="HDIG"/>
    <property type="match status" value="1"/>
</dbReference>
<dbReference type="GO" id="GO:0000166">
    <property type="term" value="F:nucleotide binding"/>
    <property type="evidence" value="ECO:0007669"/>
    <property type="project" value="UniProtKB-KW"/>
</dbReference>
<evidence type="ECO:0000256" key="5">
    <source>
        <dbReference type="ARBA" id="ARBA00023004"/>
    </source>
</evidence>
<gene>
    <name evidence="8" type="ORF">NCTC503_01673</name>
</gene>
<dbReference type="PANTHER" id="PTHR35795">
    <property type="entry name" value="SLR1885 PROTEIN"/>
    <property type="match status" value="1"/>
</dbReference>
<keyword evidence="9" id="KW-1185">Reference proteome</keyword>
<dbReference type="InterPro" id="IPR003607">
    <property type="entry name" value="HD/PDEase_dom"/>
</dbReference>
<dbReference type="InterPro" id="IPR005249">
    <property type="entry name" value="YqeK"/>
</dbReference>
<dbReference type="PROSITE" id="PS51831">
    <property type="entry name" value="HD"/>
    <property type="match status" value="1"/>
</dbReference>
<dbReference type="NCBIfam" id="TIGR00488">
    <property type="entry name" value="bis(5'-nucleosyl)-tetraphosphatase (symmetrical) YqeK"/>
    <property type="match status" value="1"/>
</dbReference>
<dbReference type="Gene3D" id="1.10.3210.10">
    <property type="entry name" value="Hypothetical protein af1432"/>
    <property type="match status" value="1"/>
</dbReference>
<dbReference type="InterPro" id="IPR006674">
    <property type="entry name" value="HD_domain"/>
</dbReference>
<dbReference type="Pfam" id="PF01966">
    <property type="entry name" value="HD"/>
    <property type="match status" value="1"/>
</dbReference>
<evidence type="ECO:0000256" key="4">
    <source>
        <dbReference type="ARBA" id="ARBA00022801"/>
    </source>
</evidence>
<evidence type="ECO:0000313" key="9">
    <source>
        <dbReference type="Proteomes" id="UP000308489"/>
    </source>
</evidence>
<reference evidence="8 9" key="1">
    <citation type="submission" date="2019-05" db="EMBL/GenBank/DDBJ databases">
        <authorList>
            <consortium name="Pathogen Informatics"/>
        </authorList>
    </citation>
    <scope>NUCLEOTIDE SEQUENCE [LARGE SCALE GENOMIC DNA]</scope>
    <source>
        <strain evidence="8 9">NCTC503</strain>
    </source>
</reference>
<dbReference type="Proteomes" id="UP000308489">
    <property type="component" value="Chromosome 1"/>
</dbReference>
<evidence type="ECO:0000256" key="6">
    <source>
        <dbReference type="ARBA" id="ARBA00049417"/>
    </source>
</evidence>
<dbReference type="SUPFAM" id="SSF109604">
    <property type="entry name" value="HD-domain/PDEase-like"/>
    <property type="match status" value="1"/>
</dbReference>
<dbReference type="PANTHER" id="PTHR35795:SF1">
    <property type="entry name" value="BIS(5'-NUCLEOSYL)-TETRAPHOSPHATASE, SYMMETRICAL"/>
    <property type="match status" value="1"/>
</dbReference>
<keyword evidence="5" id="KW-0408">Iron</keyword>
<evidence type="ECO:0000256" key="3">
    <source>
        <dbReference type="ARBA" id="ARBA00022741"/>
    </source>
</evidence>
<proteinExistence type="predicted"/>
<evidence type="ECO:0000259" key="7">
    <source>
        <dbReference type="PROSITE" id="PS51831"/>
    </source>
</evidence>
<dbReference type="InterPro" id="IPR051094">
    <property type="entry name" value="Diverse_Catalytic_Enzymes"/>
</dbReference>
<name>A0A4U9RHT5_HATHI</name>
<accession>A0A4U9RHT5</accession>
<keyword evidence="2" id="KW-0479">Metal-binding</keyword>
<dbReference type="GO" id="GO:0046872">
    <property type="term" value="F:metal ion binding"/>
    <property type="evidence" value="ECO:0007669"/>
    <property type="project" value="UniProtKB-KW"/>
</dbReference>
<keyword evidence="4 8" id="KW-0378">Hydrolase</keyword>
<evidence type="ECO:0000256" key="1">
    <source>
        <dbReference type="ARBA" id="ARBA00012506"/>
    </source>
</evidence>
<dbReference type="AlphaFoldDB" id="A0A4U9RHT5"/>
<organism evidence="8 9">
    <name type="scientific">Hathewaya histolytica</name>
    <name type="common">Clostridium histolyticum</name>
    <dbReference type="NCBI Taxonomy" id="1498"/>
    <lineage>
        <taxon>Bacteria</taxon>
        <taxon>Bacillati</taxon>
        <taxon>Bacillota</taxon>
        <taxon>Clostridia</taxon>
        <taxon>Eubacteriales</taxon>
        <taxon>Clostridiaceae</taxon>
        <taxon>Hathewaya</taxon>
    </lineage>
</organism>
<dbReference type="EC" id="3.6.1.41" evidence="1"/>
<protein>
    <recommendedName>
        <fullName evidence="1">bis(5'-nucleosyl)-tetraphosphatase (symmetrical)</fullName>
        <ecNumber evidence="1">3.6.1.41</ecNumber>
    </recommendedName>
</protein>
<dbReference type="SMART" id="SM00471">
    <property type="entry name" value="HDc"/>
    <property type="match status" value="1"/>
</dbReference>
<dbReference type="GO" id="GO:0008803">
    <property type="term" value="F:bis(5'-nucleosyl)-tetraphosphatase (symmetrical) activity"/>
    <property type="evidence" value="ECO:0007669"/>
    <property type="project" value="UniProtKB-EC"/>
</dbReference>
<sequence>MWTENEIQQYLKRFLKKERYEHTLGVAKSAEDLARRYGANIEKARLASLIHDVAKYKSNKEILTILKEENINIDYVIEKNPQIMHGTCSAYIAKHEMGIEDEDVLNAITYHTTGRENMSLLEKIVYLADLIECGRDYPGVESIREESIKDLDRALILSFDNTINFVIKRKGLVHLNTIKARNYLLSNI</sequence>
<evidence type="ECO:0000313" key="8">
    <source>
        <dbReference type="EMBL" id="VTQ90798.1"/>
    </source>
</evidence>
<dbReference type="InterPro" id="IPR006675">
    <property type="entry name" value="HDIG_dom"/>
</dbReference>
<evidence type="ECO:0000256" key="2">
    <source>
        <dbReference type="ARBA" id="ARBA00022723"/>
    </source>
</evidence>
<keyword evidence="3" id="KW-0547">Nucleotide-binding</keyword>
<dbReference type="CDD" id="cd00077">
    <property type="entry name" value="HDc"/>
    <property type="match status" value="1"/>
</dbReference>
<dbReference type="KEGG" id="hhw:NCTC503_01673"/>
<feature type="domain" description="HD" evidence="7">
    <location>
        <begin position="19"/>
        <end position="134"/>
    </location>
</feature>
<dbReference type="EMBL" id="LR590481">
    <property type="protein sequence ID" value="VTQ90798.1"/>
    <property type="molecule type" value="Genomic_DNA"/>
</dbReference>
<comment type="catalytic activity">
    <reaction evidence="6">
        <text>P(1),P(4)-bis(5'-adenosyl) tetraphosphate + H2O = 2 ADP + 2 H(+)</text>
        <dbReference type="Rhea" id="RHEA:24252"/>
        <dbReference type="ChEBI" id="CHEBI:15377"/>
        <dbReference type="ChEBI" id="CHEBI:15378"/>
        <dbReference type="ChEBI" id="CHEBI:58141"/>
        <dbReference type="ChEBI" id="CHEBI:456216"/>
        <dbReference type="EC" id="3.6.1.41"/>
    </reaction>
</comment>
<dbReference type="OrthoDB" id="5295945at2"/>